<comment type="caution">
    <text evidence="1">The sequence shown here is derived from an EMBL/GenBank/DDBJ whole genome shotgun (WGS) entry which is preliminary data.</text>
</comment>
<sequence>MKNVLVIPCSGRGGIELNRALGRIVHFRLWGADELGMRSQGDLIYKNYLGEFNLYNEEDIEKIKQAIDRYEIDMIYPASMEAMSCFAHHQCSIPAIVVSSPEDVIKLCRSPIQIFDIVKNILEENPDVEILSASCLSDRHGCLKFARDDNFSSPELVTELATIINSKIALRGVWSFSIKMGEVHITLGISPQMAVCRSKGVNLAALSLFDHMGHDIEVRETDIDISSYSVQQLRCQVHYDYDDVYFDLDETIIIRDQVNEMMMSFLFQCRNRGKRVHLITKHRHDLHTTLEKFKLSSLFDSIIWLKHSDEKFRYMKKERAIFIDDAYSERRSVAENIGIPTFEVSAVECLIDWRL</sequence>
<dbReference type="RefSeq" id="WP_136369622.1">
    <property type="nucleotide sequence ID" value="NZ_SSOB01000010.1"/>
</dbReference>
<dbReference type="OrthoDB" id="9803907at2"/>
<dbReference type="GO" id="GO:0016787">
    <property type="term" value="F:hydrolase activity"/>
    <property type="evidence" value="ECO:0007669"/>
    <property type="project" value="UniProtKB-KW"/>
</dbReference>
<name>A0A4S4C003_9BACL</name>
<dbReference type="EMBL" id="SSOB01000010">
    <property type="protein sequence ID" value="THF80783.1"/>
    <property type="molecule type" value="Genomic_DNA"/>
</dbReference>
<keyword evidence="1" id="KW-0378">Hydrolase</keyword>
<reference evidence="1 2" key="1">
    <citation type="submission" date="2019-04" db="EMBL/GenBank/DDBJ databases">
        <title>Cohnella sp. nov. isolated from preserved vegetables.</title>
        <authorList>
            <person name="Lin S.-Y."/>
            <person name="Hung M.-H."/>
            <person name="Young C.-C."/>
        </authorList>
    </citation>
    <scope>NUCLEOTIDE SEQUENCE [LARGE SCALE GENOMIC DNA]</scope>
    <source>
        <strain evidence="1 2">CC-MHH1044</strain>
    </source>
</reference>
<accession>A0A4S4C003</accession>
<organism evidence="1 2">
    <name type="scientific">Cohnella fermenti</name>
    <dbReference type="NCBI Taxonomy" id="2565925"/>
    <lineage>
        <taxon>Bacteria</taxon>
        <taxon>Bacillati</taxon>
        <taxon>Bacillota</taxon>
        <taxon>Bacilli</taxon>
        <taxon>Bacillales</taxon>
        <taxon>Paenibacillaceae</taxon>
        <taxon>Cohnella</taxon>
    </lineage>
</organism>
<dbReference type="Proteomes" id="UP000310636">
    <property type="component" value="Unassembled WGS sequence"/>
</dbReference>
<dbReference type="AlphaFoldDB" id="A0A4S4C003"/>
<dbReference type="Gene3D" id="3.40.50.1000">
    <property type="entry name" value="HAD superfamily/HAD-like"/>
    <property type="match status" value="1"/>
</dbReference>
<protein>
    <submittedName>
        <fullName evidence="1">HAD family hydrolase</fullName>
    </submittedName>
</protein>
<dbReference type="SUPFAM" id="SSF56784">
    <property type="entry name" value="HAD-like"/>
    <property type="match status" value="1"/>
</dbReference>
<dbReference type="CDD" id="cd01427">
    <property type="entry name" value="HAD_like"/>
    <property type="match status" value="1"/>
</dbReference>
<proteinExistence type="predicted"/>
<dbReference type="InterPro" id="IPR036412">
    <property type="entry name" value="HAD-like_sf"/>
</dbReference>
<keyword evidence="2" id="KW-1185">Reference proteome</keyword>
<evidence type="ECO:0000313" key="1">
    <source>
        <dbReference type="EMBL" id="THF80783.1"/>
    </source>
</evidence>
<evidence type="ECO:0000313" key="2">
    <source>
        <dbReference type="Proteomes" id="UP000310636"/>
    </source>
</evidence>
<dbReference type="InterPro" id="IPR023214">
    <property type="entry name" value="HAD_sf"/>
</dbReference>
<gene>
    <name evidence="1" type="ORF">E6C55_09875</name>
</gene>